<reference evidence="11" key="3">
    <citation type="submission" date="2016-03" db="UniProtKB">
        <authorList>
            <consortium name="EnsemblProtists"/>
        </authorList>
    </citation>
    <scope>IDENTIFICATION</scope>
</reference>
<dbReference type="InterPro" id="IPR015421">
    <property type="entry name" value="PyrdxlP-dep_Trfase_major"/>
</dbReference>
<dbReference type="EMBL" id="JH992965">
    <property type="protein sequence ID" value="EKX55489.1"/>
    <property type="molecule type" value="Genomic_DNA"/>
</dbReference>
<evidence type="ECO:0000256" key="1">
    <source>
        <dbReference type="ARBA" id="ARBA00001933"/>
    </source>
</evidence>
<accession>L1K4F8</accession>
<dbReference type="STRING" id="905079.L1K4F8"/>
<evidence type="ECO:0000259" key="9">
    <source>
        <dbReference type="Pfam" id="PF00155"/>
    </source>
</evidence>
<dbReference type="PROSITE" id="PS00105">
    <property type="entry name" value="AA_TRANSFER_CLASS_1"/>
    <property type="match status" value="1"/>
</dbReference>
<dbReference type="Gene3D" id="3.90.1150.10">
    <property type="entry name" value="Aspartate Aminotransferase, domain 1"/>
    <property type="match status" value="1"/>
</dbReference>
<dbReference type="GO" id="GO:0004069">
    <property type="term" value="F:L-aspartate:2-oxoglutarate aminotransferase activity"/>
    <property type="evidence" value="ECO:0007669"/>
    <property type="project" value="UniProtKB-EC"/>
</dbReference>
<dbReference type="InterPro" id="IPR015424">
    <property type="entry name" value="PyrdxlP-dep_Trfase"/>
</dbReference>
<dbReference type="OrthoDB" id="6752799at2759"/>
<evidence type="ECO:0000313" key="11">
    <source>
        <dbReference type="EnsemblProtists" id="EKX55489"/>
    </source>
</evidence>
<dbReference type="Pfam" id="PF00155">
    <property type="entry name" value="Aminotran_1_2"/>
    <property type="match status" value="1"/>
</dbReference>
<evidence type="ECO:0000256" key="8">
    <source>
        <dbReference type="RuleBase" id="RU000480"/>
    </source>
</evidence>
<dbReference type="KEGG" id="gtt:GUITHDRAFT_83779"/>
<evidence type="ECO:0000256" key="7">
    <source>
        <dbReference type="ARBA" id="ARBA00049185"/>
    </source>
</evidence>
<dbReference type="FunFam" id="3.40.640.10:FF:000066">
    <property type="entry name" value="Aspartate aminotransferase"/>
    <property type="match status" value="1"/>
</dbReference>
<reference evidence="10 12" key="1">
    <citation type="journal article" date="2012" name="Nature">
        <title>Algal genomes reveal evolutionary mosaicism and the fate of nucleomorphs.</title>
        <authorList>
            <consortium name="DOE Joint Genome Institute"/>
            <person name="Curtis B.A."/>
            <person name="Tanifuji G."/>
            <person name="Burki F."/>
            <person name="Gruber A."/>
            <person name="Irimia M."/>
            <person name="Maruyama S."/>
            <person name="Arias M.C."/>
            <person name="Ball S.G."/>
            <person name="Gile G.H."/>
            <person name="Hirakawa Y."/>
            <person name="Hopkins J.F."/>
            <person name="Kuo A."/>
            <person name="Rensing S.A."/>
            <person name="Schmutz J."/>
            <person name="Symeonidi A."/>
            <person name="Elias M."/>
            <person name="Eveleigh R.J."/>
            <person name="Herman E.K."/>
            <person name="Klute M.J."/>
            <person name="Nakayama T."/>
            <person name="Obornik M."/>
            <person name="Reyes-Prieto A."/>
            <person name="Armbrust E.V."/>
            <person name="Aves S.J."/>
            <person name="Beiko R.G."/>
            <person name="Coutinho P."/>
            <person name="Dacks J.B."/>
            <person name="Durnford D.G."/>
            <person name="Fast N.M."/>
            <person name="Green B.R."/>
            <person name="Grisdale C.J."/>
            <person name="Hempel F."/>
            <person name="Henrissat B."/>
            <person name="Hoppner M.P."/>
            <person name="Ishida K."/>
            <person name="Kim E."/>
            <person name="Koreny L."/>
            <person name="Kroth P.G."/>
            <person name="Liu Y."/>
            <person name="Malik S.B."/>
            <person name="Maier U.G."/>
            <person name="McRose D."/>
            <person name="Mock T."/>
            <person name="Neilson J.A."/>
            <person name="Onodera N.T."/>
            <person name="Poole A.M."/>
            <person name="Pritham E.J."/>
            <person name="Richards T.A."/>
            <person name="Rocap G."/>
            <person name="Roy S.W."/>
            <person name="Sarai C."/>
            <person name="Schaack S."/>
            <person name="Shirato S."/>
            <person name="Slamovits C.H."/>
            <person name="Spencer D.F."/>
            <person name="Suzuki S."/>
            <person name="Worden A.Z."/>
            <person name="Zauner S."/>
            <person name="Barry K."/>
            <person name="Bell C."/>
            <person name="Bharti A.K."/>
            <person name="Crow J.A."/>
            <person name="Grimwood J."/>
            <person name="Kramer R."/>
            <person name="Lindquist E."/>
            <person name="Lucas S."/>
            <person name="Salamov A."/>
            <person name="McFadden G.I."/>
            <person name="Lane C.E."/>
            <person name="Keeling P.J."/>
            <person name="Gray M.W."/>
            <person name="Grigoriev I.V."/>
            <person name="Archibald J.M."/>
        </authorList>
    </citation>
    <scope>NUCLEOTIDE SEQUENCE</scope>
    <source>
        <strain evidence="10 12">CCMP2712</strain>
    </source>
</reference>
<comment type="catalytic activity">
    <reaction evidence="7 8">
        <text>L-aspartate + 2-oxoglutarate = oxaloacetate + L-glutamate</text>
        <dbReference type="Rhea" id="RHEA:21824"/>
        <dbReference type="ChEBI" id="CHEBI:16452"/>
        <dbReference type="ChEBI" id="CHEBI:16810"/>
        <dbReference type="ChEBI" id="CHEBI:29985"/>
        <dbReference type="ChEBI" id="CHEBI:29991"/>
        <dbReference type="EC" id="2.6.1.1"/>
    </reaction>
</comment>
<dbReference type="SUPFAM" id="SSF53383">
    <property type="entry name" value="PLP-dependent transferases"/>
    <property type="match status" value="1"/>
</dbReference>
<comment type="cofactor">
    <cofactor evidence="1">
        <name>pyridoxal 5'-phosphate</name>
        <dbReference type="ChEBI" id="CHEBI:597326"/>
    </cofactor>
</comment>
<proteinExistence type="inferred from homology"/>
<keyword evidence="12" id="KW-1185">Reference proteome</keyword>
<dbReference type="FunFam" id="3.90.1150.10:FF:000001">
    <property type="entry name" value="Aspartate aminotransferase"/>
    <property type="match status" value="1"/>
</dbReference>
<keyword evidence="4 8" id="KW-0032">Aminotransferase</keyword>
<dbReference type="PRINTS" id="PR00799">
    <property type="entry name" value="TRANSAMINASE"/>
</dbReference>
<evidence type="ECO:0000313" key="10">
    <source>
        <dbReference type="EMBL" id="EKX55489.1"/>
    </source>
</evidence>
<feature type="domain" description="Aminotransferase class I/classII large" evidence="9">
    <location>
        <begin position="29"/>
        <end position="404"/>
    </location>
</feature>
<dbReference type="EC" id="2.6.1.1" evidence="8"/>
<dbReference type="InterPro" id="IPR000796">
    <property type="entry name" value="Asp_trans"/>
</dbReference>
<evidence type="ECO:0000256" key="6">
    <source>
        <dbReference type="ARBA" id="ARBA00022898"/>
    </source>
</evidence>
<dbReference type="CDD" id="cd00609">
    <property type="entry name" value="AAT_like"/>
    <property type="match status" value="1"/>
</dbReference>
<reference evidence="12" key="2">
    <citation type="submission" date="2012-11" db="EMBL/GenBank/DDBJ databases">
        <authorList>
            <person name="Kuo A."/>
            <person name="Curtis B.A."/>
            <person name="Tanifuji G."/>
            <person name="Burki F."/>
            <person name="Gruber A."/>
            <person name="Irimia M."/>
            <person name="Maruyama S."/>
            <person name="Arias M.C."/>
            <person name="Ball S.G."/>
            <person name="Gile G.H."/>
            <person name="Hirakawa Y."/>
            <person name="Hopkins J.F."/>
            <person name="Rensing S.A."/>
            <person name="Schmutz J."/>
            <person name="Symeonidi A."/>
            <person name="Elias M."/>
            <person name="Eveleigh R.J."/>
            <person name="Herman E.K."/>
            <person name="Klute M.J."/>
            <person name="Nakayama T."/>
            <person name="Obornik M."/>
            <person name="Reyes-Prieto A."/>
            <person name="Armbrust E.V."/>
            <person name="Aves S.J."/>
            <person name="Beiko R.G."/>
            <person name="Coutinho P."/>
            <person name="Dacks J.B."/>
            <person name="Durnford D.G."/>
            <person name="Fast N.M."/>
            <person name="Green B.R."/>
            <person name="Grisdale C."/>
            <person name="Hempe F."/>
            <person name="Henrissat B."/>
            <person name="Hoppner M.P."/>
            <person name="Ishida K.-I."/>
            <person name="Kim E."/>
            <person name="Koreny L."/>
            <person name="Kroth P.G."/>
            <person name="Liu Y."/>
            <person name="Malik S.-B."/>
            <person name="Maier U.G."/>
            <person name="McRose D."/>
            <person name="Mock T."/>
            <person name="Neilson J.A."/>
            <person name="Onodera N.T."/>
            <person name="Poole A.M."/>
            <person name="Pritham E.J."/>
            <person name="Richards T.A."/>
            <person name="Rocap G."/>
            <person name="Roy S.W."/>
            <person name="Sarai C."/>
            <person name="Schaack S."/>
            <person name="Shirato S."/>
            <person name="Slamovits C.H."/>
            <person name="Spencer D.F."/>
            <person name="Suzuki S."/>
            <person name="Worden A.Z."/>
            <person name="Zauner S."/>
            <person name="Barry K."/>
            <person name="Bell C."/>
            <person name="Bharti A.K."/>
            <person name="Crow J.A."/>
            <person name="Grimwood J."/>
            <person name="Kramer R."/>
            <person name="Lindquist E."/>
            <person name="Lucas S."/>
            <person name="Salamov A."/>
            <person name="McFadden G.I."/>
            <person name="Lane C.E."/>
            <person name="Keeling P.J."/>
            <person name="Gray M.W."/>
            <person name="Grigoriev I.V."/>
            <person name="Archibald J.M."/>
        </authorList>
    </citation>
    <scope>NUCLEOTIDE SEQUENCE</scope>
    <source>
        <strain evidence="12">CCMP2712</strain>
    </source>
</reference>
<comment type="similarity">
    <text evidence="2">Belongs to the class-I pyridoxal-phosphate-dependent aminotransferase family.</text>
</comment>
<evidence type="ECO:0000256" key="2">
    <source>
        <dbReference type="ARBA" id="ARBA00007441"/>
    </source>
</evidence>
<dbReference type="GeneID" id="17312199"/>
<dbReference type="InterPro" id="IPR015422">
    <property type="entry name" value="PyrdxlP-dep_Trfase_small"/>
</dbReference>
<dbReference type="PaxDb" id="55529-EKX55489"/>
<dbReference type="RefSeq" id="XP_005842469.1">
    <property type="nucleotide sequence ID" value="XM_005842412.1"/>
</dbReference>
<dbReference type="InterPro" id="IPR004839">
    <property type="entry name" value="Aminotransferase_I/II_large"/>
</dbReference>
<evidence type="ECO:0000256" key="4">
    <source>
        <dbReference type="ARBA" id="ARBA00022576"/>
    </source>
</evidence>
<dbReference type="OMA" id="MGFEMFC"/>
<evidence type="ECO:0000256" key="5">
    <source>
        <dbReference type="ARBA" id="ARBA00022679"/>
    </source>
</evidence>
<dbReference type="GO" id="GO:0006520">
    <property type="term" value="P:amino acid metabolic process"/>
    <property type="evidence" value="ECO:0007669"/>
    <property type="project" value="InterPro"/>
</dbReference>
<evidence type="ECO:0000313" key="12">
    <source>
        <dbReference type="Proteomes" id="UP000011087"/>
    </source>
</evidence>
<dbReference type="HOGENOM" id="CLU_032440_1_2_1"/>
<dbReference type="Gene3D" id="3.40.640.10">
    <property type="entry name" value="Type I PLP-dependent aspartate aminotransferase-like (Major domain)"/>
    <property type="match status" value="1"/>
</dbReference>
<evidence type="ECO:0000256" key="3">
    <source>
        <dbReference type="ARBA" id="ARBA00011738"/>
    </source>
</evidence>
<dbReference type="PANTHER" id="PTHR11879">
    <property type="entry name" value="ASPARTATE AMINOTRANSFERASE"/>
    <property type="match status" value="1"/>
</dbReference>
<organism evidence="10">
    <name type="scientific">Guillardia theta (strain CCMP2712)</name>
    <name type="common">Cryptophyte</name>
    <dbReference type="NCBI Taxonomy" id="905079"/>
    <lineage>
        <taxon>Eukaryota</taxon>
        <taxon>Cryptophyceae</taxon>
        <taxon>Pyrenomonadales</taxon>
        <taxon>Geminigeraceae</taxon>
        <taxon>Guillardia</taxon>
    </lineage>
</organism>
<dbReference type="AlphaFoldDB" id="L1K4F8"/>
<name>L1K4F8_GUITC</name>
<keyword evidence="5 8" id="KW-0808">Transferase</keyword>
<dbReference type="InterPro" id="IPR004838">
    <property type="entry name" value="NHTrfase_class1_PyrdxlP-BS"/>
</dbReference>
<dbReference type="Proteomes" id="UP000011087">
    <property type="component" value="Unassembled WGS sequence"/>
</dbReference>
<dbReference type="EnsemblProtists" id="EKX55489">
    <property type="protein sequence ID" value="EKX55489"/>
    <property type="gene ID" value="GUITHDRAFT_83779"/>
</dbReference>
<dbReference type="PANTHER" id="PTHR11879:SF22">
    <property type="entry name" value="ASPARTATE AMINOTRANSFERASE, MITOCHONDRIAL"/>
    <property type="match status" value="1"/>
</dbReference>
<comment type="miscellaneous">
    <text evidence="8">In eukaryotes there are cytoplasmic, mitochondrial and chloroplastic isozymes.</text>
</comment>
<sequence length="417" mass="45752">MSLWSHVEQAPPDPILGVGVAYNADPAEKKVNLGIGAYRDDTGKPWVLGCVKHAEQKILKDTEDGKMNKEYLPVQGLQAFLDVTSAVILGKDSPLIKEKKVAVVQSLSGTGALRIAAEFLSIYKPGVPVYVSDPTWGNHHQIFKKAGLQTHSYRYLTKDMKLDIDGMLADLKAAPEGSVFIFHTVAHNPTGVDPNPDQWKMIADVCDAKKAIPVFDTAYQGYASGDLDKDAYSVRYFAHERGFELFVTQSYSKNFGLYGERIGALNVVCKDPAVATKVTSQLGLIVRAMVSNPPLHGARIVSTVISDPELFKQWDTELKLMANRIISMRQDLVDALKAIDCPTPAPIYKDWSHITSQIGMFAFTGLQAKHVDILSSKWHIYCTKNGRFSMAGLNAHNVNYVAEAMKDALVTAGPADV</sequence>
<gene>
    <name evidence="10" type="ORF">GUITHDRAFT_83779</name>
</gene>
<dbReference type="GO" id="GO:0030170">
    <property type="term" value="F:pyridoxal phosphate binding"/>
    <property type="evidence" value="ECO:0007669"/>
    <property type="project" value="InterPro"/>
</dbReference>
<comment type="subunit">
    <text evidence="3 8">Homodimer.</text>
</comment>
<protein>
    <recommendedName>
        <fullName evidence="8">Aspartate aminotransferase</fullName>
        <ecNumber evidence="8">2.6.1.1</ecNumber>
    </recommendedName>
</protein>
<keyword evidence="6" id="KW-0663">Pyridoxal phosphate</keyword>
<dbReference type="NCBIfam" id="NF006719">
    <property type="entry name" value="PRK09257.1"/>
    <property type="match status" value="1"/>
</dbReference>
<dbReference type="eggNOG" id="KOG1411">
    <property type="taxonomic scope" value="Eukaryota"/>
</dbReference>